<dbReference type="Pfam" id="PF06996">
    <property type="entry name" value="T6SS_TssG"/>
    <property type="match status" value="1"/>
</dbReference>
<dbReference type="AlphaFoldDB" id="A0A498CH81"/>
<dbReference type="PANTHER" id="PTHR35564">
    <property type="match status" value="1"/>
</dbReference>
<organism evidence="1 2">
    <name type="scientific">Alkalispirillum mobile</name>
    <dbReference type="NCBI Taxonomy" id="85925"/>
    <lineage>
        <taxon>Bacteria</taxon>
        <taxon>Pseudomonadati</taxon>
        <taxon>Pseudomonadota</taxon>
        <taxon>Gammaproteobacteria</taxon>
        <taxon>Chromatiales</taxon>
        <taxon>Ectothiorhodospiraceae</taxon>
        <taxon>Alkalispirillum</taxon>
    </lineage>
</organism>
<name>A0A498CH81_9GAMM</name>
<dbReference type="NCBIfam" id="TIGR03347">
    <property type="entry name" value="VI_chp_1"/>
    <property type="match status" value="1"/>
</dbReference>
<dbReference type="PANTHER" id="PTHR35564:SF3">
    <property type="entry name" value="TYPE VI SECRETION SYSTEM BASEPLATE SUBUNIT TSSG"/>
    <property type="match status" value="1"/>
</dbReference>
<gene>
    <name evidence="1" type="ORF">DFR31_1657</name>
</gene>
<dbReference type="OrthoDB" id="1523296at2"/>
<proteinExistence type="predicted"/>
<reference evidence="1 2" key="1">
    <citation type="submission" date="2018-10" db="EMBL/GenBank/DDBJ databases">
        <title>Genomic Encyclopedia of Type Strains, Phase IV (KMG-IV): sequencing the most valuable type-strain genomes for metagenomic binning, comparative biology and taxonomic classification.</title>
        <authorList>
            <person name="Goeker M."/>
        </authorList>
    </citation>
    <scope>NUCLEOTIDE SEQUENCE [LARGE SCALE GENOMIC DNA]</scope>
    <source>
        <strain evidence="1 2">DSM 12769</strain>
    </source>
</reference>
<evidence type="ECO:0000313" key="1">
    <source>
        <dbReference type="EMBL" id="RLK51711.1"/>
    </source>
</evidence>
<dbReference type="EMBL" id="RCDA01000001">
    <property type="protein sequence ID" value="RLK51711.1"/>
    <property type="molecule type" value="Genomic_DNA"/>
</dbReference>
<dbReference type="RefSeq" id="WP_121442099.1">
    <property type="nucleotide sequence ID" value="NZ_RCDA01000001.1"/>
</dbReference>
<dbReference type="Proteomes" id="UP000275461">
    <property type="component" value="Unassembled WGS sequence"/>
</dbReference>
<dbReference type="InterPro" id="IPR010732">
    <property type="entry name" value="T6SS_TssG-like"/>
</dbReference>
<sequence>MEVAARATAADVGAAPLVARAPRYDFYQLVELLMRAQGCRPEDEGKAPLQVAGVRFKSSASLGFPGTDVVALHACPREGHVVEVSFLGLHGAQSPLPGYYLEQLGHASAHGEGAAVDLLDFFHHRLLTLLHLTWRKYRHYVRYEDGARDGFSKALFALTGLADEDLRADSAINWGKMLAYVGLVAGRSRSSEVVSGVLAHYFDLEEVEVLPWQERWVAVPGDQRSRCGTACMGLGRDFVIGERVVDITGKFLVRIGRLTRQRMADFLPDGRDGAALQAVVDFLLRDPLAYDLELELLPDQVQPLRLSARHPERLGWTSFLDPTTDAMRRHRRVRLQIRE</sequence>
<comment type="caution">
    <text evidence="1">The sequence shown here is derived from an EMBL/GenBank/DDBJ whole genome shotgun (WGS) entry which is preliminary data.</text>
</comment>
<accession>A0A498CH81</accession>
<keyword evidence="2" id="KW-1185">Reference proteome</keyword>
<evidence type="ECO:0000313" key="2">
    <source>
        <dbReference type="Proteomes" id="UP000275461"/>
    </source>
</evidence>
<protein>
    <submittedName>
        <fullName evidence="1">Type VI secretion system protein ImpH</fullName>
    </submittedName>
</protein>